<dbReference type="RefSeq" id="XP_066671261.1">
    <property type="nucleotide sequence ID" value="XM_066807643.1"/>
</dbReference>
<name>A0ABR1WZ33_9PEZI</name>
<dbReference type="GeneID" id="92040703"/>
<reference evidence="1 2" key="1">
    <citation type="submission" date="2023-01" db="EMBL/GenBank/DDBJ databases">
        <title>Analysis of 21 Apiospora genomes using comparative genomics revels a genus with tremendous synthesis potential of carbohydrate active enzymes and secondary metabolites.</title>
        <authorList>
            <person name="Sorensen T."/>
        </authorList>
    </citation>
    <scope>NUCLEOTIDE SEQUENCE [LARGE SCALE GENOMIC DNA]</scope>
    <source>
        <strain evidence="1 2">CBS 114990</strain>
    </source>
</reference>
<dbReference type="Proteomes" id="UP001433268">
    <property type="component" value="Unassembled WGS sequence"/>
</dbReference>
<comment type="caution">
    <text evidence="1">The sequence shown here is derived from an EMBL/GenBank/DDBJ whole genome shotgun (WGS) entry which is preliminary data.</text>
</comment>
<gene>
    <name evidence="1" type="ORF">PG997_003328</name>
</gene>
<dbReference type="EMBL" id="JAQQWN010000004">
    <property type="protein sequence ID" value="KAK8088367.1"/>
    <property type="molecule type" value="Genomic_DNA"/>
</dbReference>
<evidence type="ECO:0000313" key="1">
    <source>
        <dbReference type="EMBL" id="KAK8088367.1"/>
    </source>
</evidence>
<dbReference type="InterPro" id="IPR053037">
    <property type="entry name" value="Pericyclase_pydY-like"/>
</dbReference>
<dbReference type="PANTHER" id="PTHR38115:SF1">
    <property type="entry name" value="LIPOCALIN-LIKE DOMAIN-CONTAINING PROTEIN"/>
    <property type="match status" value="1"/>
</dbReference>
<evidence type="ECO:0000313" key="2">
    <source>
        <dbReference type="Proteomes" id="UP001433268"/>
    </source>
</evidence>
<organism evidence="1 2">
    <name type="scientific">Apiospora hydei</name>
    <dbReference type="NCBI Taxonomy" id="1337664"/>
    <lineage>
        <taxon>Eukaryota</taxon>
        <taxon>Fungi</taxon>
        <taxon>Dikarya</taxon>
        <taxon>Ascomycota</taxon>
        <taxon>Pezizomycotina</taxon>
        <taxon>Sordariomycetes</taxon>
        <taxon>Xylariomycetidae</taxon>
        <taxon>Amphisphaeriales</taxon>
        <taxon>Apiosporaceae</taxon>
        <taxon>Apiospora</taxon>
    </lineage>
</organism>
<sequence length="211" mass="22392">MAAPASKTIGDLNGTWVMNKNLSDNTEPGLALQGIGYLTRKAIGLASVTLTVKQYSGPPLPPAAAEAGDCVRIDIEQTATGGIKGTTENRCADGEKRSHSDWLFGTVESSSRFVPAGDALKQAVGGGDYGLDAASIEYLAGSNWLADESEKTGPDGAAHLVSCADNQKDGWIAVQVWGFQTIGGERRYARNIVLKKGDKKVEMRLVYDYIP</sequence>
<accession>A0ABR1WZ33</accession>
<protein>
    <submittedName>
        <fullName evidence="1">Uncharacterized protein</fullName>
    </submittedName>
</protein>
<keyword evidence="2" id="KW-1185">Reference proteome</keyword>
<dbReference type="PANTHER" id="PTHR38115">
    <property type="entry name" value="LIPOCALIN-LIKE DOMAIN-CONTAINING PROTEIN"/>
    <property type="match status" value="1"/>
</dbReference>
<proteinExistence type="predicted"/>